<dbReference type="InterPro" id="IPR027266">
    <property type="entry name" value="TrmE/GcvT-like"/>
</dbReference>
<protein>
    <recommendedName>
        <fullName evidence="3">Sarcosine oxidase</fullName>
    </recommendedName>
</protein>
<gene>
    <name evidence="1" type="ORF">Q4535_06195</name>
</gene>
<evidence type="ECO:0008006" key="3">
    <source>
        <dbReference type="Google" id="ProtNLM"/>
    </source>
</evidence>
<accession>A0AAP4X148</accession>
<organism evidence="1 2">
    <name type="scientific">Cobetia amphilecti</name>
    <dbReference type="NCBI Taxonomy" id="1055104"/>
    <lineage>
        <taxon>Bacteria</taxon>
        <taxon>Pseudomonadati</taxon>
        <taxon>Pseudomonadota</taxon>
        <taxon>Gammaproteobacteria</taxon>
        <taxon>Oceanospirillales</taxon>
        <taxon>Halomonadaceae</taxon>
        <taxon>Cobetia</taxon>
    </lineage>
</organism>
<dbReference type="Gene3D" id="3.30.1360.120">
    <property type="entry name" value="Probable tRNA modification gtpase trme, domain 1"/>
    <property type="match status" value="1"/>
</dbReference>
<dbReference type="AlphaFoldDB" id="A0AAP4X148"/>
<reference evidence="1" key="1">
    <citation type="submission" date="2023-07" db="EMBL/GenBank/DDBJ databases">
        <title>Genome content predicts the carbon catabolic preferences of heterotrophic bacteria.</title>
        <authorList>
            <person name="Gralka M."/>
        </authorList>
    </citation>
    <scope>NUCLEOTIDE SEQUENCE</scope>
    <source>
        <strain evidence="1">C2R13</strain>
    </source>
</reference>
<evidence type="ECO:0000313" key="2">
    <source>
        <dbReference type="Proteomes" id="UP001170481"/>
    </source>
</evidence>
<proteinExistence type="predicted"/>
<dbReference type="EMBL" id="JAUORK010000005">
    <property type="protein sequence ID" value="MDO6671708.1"/>
    <property type="molecule type" value="Genomic_DNA"/>
</dbReference>
<dbReference type="Proteomes" id="UP001170481">
    <property type="component" value="Unassembled WGS sequence"/>
</dbReference>
<evidence type="ECO:0000313" key="1">
    <source>
        <dbReference type="EMBL" id="MDO6671708.1"/>
    </source>
</evidence>
<sequence length="231" mass="23974">MTTTMTNTLGGALPLARCPLPESLVSPMTTATADVSTAALSHCALADMSALGRAGVRGRDAADWLAALGFTVPGTPNAATLQSDGSWLVRLSVGEFLHLAPTIPPQAGVAELPLIAQADEALAQGMRVHSLPRRDSHAWFSLSGSTLPALMAKLCGVDLRGEAFPPGSVAQTSVARTNAIIVNAGSLACPCFHLLFDIASSHYLWGVMLDAMREYSGQKVTAAALLAHHHG</sequence>
<dbReference type="RefSeq" id="WP_303593365.1">
    <property type="nucleotide sequence ID" value="NZ_JAUORK010000005.1"/>
</dbReference>
<name>A0AAP4X148_9GAMM</name>
<comment type="caution">
    <text evidence="1">The sequence shown here is derived from an EMBL/GenBank/DDBJ whole genome shotgun (WGS) entry which is preliminary data.</text>
</comment>
<dbReference type="SUPFAM" id="SSF103025">
    <property type="entry name" value="Folate-binding domain"/>
    <property type="match status" value="1"/>
</dbReference>